<dbReference type="InterPro" id="IPR058257">
    <property type="entry name" value="CorA-like_dom"/>
</dbReference>
<sequence length="418" mass="48318">LLTVALKDCDGLERWLRDGRTRPSDELYVLHQTNTRSRIQMTVEMFCLLCHALQILPSFIDIATAFGFKISNTDEYFTTCYQRLFRDNDDSSNLTKFTRYDICFNIRYLEEHGRSGLSDPWSFRQMAVYQRHDFPQGRSSCILIQPPSTARETIERLLQASKEQQNRSPLLIHLQLLKICARKWRWYLNYLSDGLRDMKDEITWARITKPQSNAGFDQSQNLEVLRWKLRQARAILESNISVGSSILRHAKDITPSLTRHRPMAIHNHMQLKSELVHYISDLRMHRRKASDLLDSTGSLDLLILKLLDLRNYNVSNKNAAALKNLAEASSIESRLMVQIARHTSHDSRAMKFTSFIAVIFLPATLISADLAVCDSYDHFDGHYHGWSIPLEQEDATIARMPAIPMSSKLSSEWLHPPE</sequence>
<evidence type="ECO:0000313" key="4">
    <source>
        <dbReference type="RefSeq" id="XP_033581331.1"/>
    </source>
</evidence>
<evidence type="ECO:0000259" key="1">
    <source>
        <dbReference type="Pfam" id="PF26616"/>
    </source>
</evidence>
<dbReference type="GeneID" id="54468032"/>
<dbReference type="Pfam" id="PF26616">
    <property type="entry name" value="CorA-like"/>
    <property type="match status" value="1"/>
</dbReference>
<evidence type="ECO:0000313" key="3">
    <source>
        <dbReference type="Proteomes" id="UP000504636"/>
    </source>
</evidence>
<feature type="domain" description="CorA-like transporter" evidence="1">
    <location>
        <begin position="7"/>
        <end position="201"/>
    </location>
</feature>
<name>A0A6A6Z2A7_9PEZI</name>
<organism evidence="2">
    <name type="scientific">Mytilinidion resinicola</name>
    <dbReference type="NCBI Taxonomy" id="574789"/>
    <lineage>
        <taxon>Eukaryota</taxon>
        <taxon>Fungi</taxon>
        <taxon>Dikarya</taxon>
        <taxon>Ascomycota</taxon>
        <taxon>Pezizomycotina</taxon>
        <taxon>Dothideomycetes</taxon>
        <taxon>Pleosporomycetidae</taxon>
        <taxon>Mytilinidiales</taxon>
        <taxon>Mytilinidiaceae</taxon>
        <taxon>Mytilinidion</taxon>
    </lineage>
</organism>
<accession>A0A6A6Z2A7</accession>
<reference evidence="4" key="2">
    <citation type="submission" date="2020-04" db="EMBL/GenBank/DDBJ databases">
        <authorList>
            <consortium name="NCBI Genome Project"/>
        </authorList>
    </citation>
    <scope>NUCLEOTIDE SEQUENCE</scope>
    <source>
        <strain evidence="4">CBS 304.34</strain>
    </source>
</reference>
<dbReference type="OrthoDB" id="5396681at2759"/>
<reference evidence="4" key="3">
    <citation type="submission" date="2025-04" db="UniProtKB">
        <authorList>
            <consortium name="RefSeq"/>
        </authorList>
    </citation>
    <scope>IDENTIFICATION</scope>
    <source>
        <strain evidence="4">CBS 304.34</strain>
    </source>
</reference>
<protein>
    <recommendedName>
        <fullName evidence="1">CorA-like transporter domain-containing protein</fullName>
    </recommendedName>
</protein>
<dbReference type="AlphaFoldDB" id="A0A6A6Z2A7"/>
<dbReference type="Proteomes" id="UP000504636">
    <property type="component" value="Unplaced"/>
</dbReference>
<gene>
    <name evidence="2 4" type="ORF">BDZ99DRAFT_554904</name>
</gene>
<keyword evidence="3" id="KW-1185">Reference proteome</keyword>
<dbReference type="RefSeq" id="XP_033581331.1">
    <property type="nucleotide sequence ID" value="XM_033727139.1"/>
</dbReference>
<feature type="non-terminal residue" evidence="2">
    <location>
        <position position="1"/>
    </location>
</feature>
<reference evidence="2 4" key="1">
    <citation type="journal article" date="2020" name="Stud. Mycol.">
        <title>101 Dothideomycetes genomes: a test case for predicting lifestyles and emergence of pathogens.</title>
        <authorList>
            <person name="Haridas S."/>
            <person name="Albert R."/>
            <person name="Binder M."/>
            <person name="Bloem J."/>
            <person name="Labutti K."/>
            <person name="Salamov A."/>
            <person name="Andreopoulos B."/>
            <person name="Baker S."/>
            <person name="Barry K."/>
            <person name="Bills G."/>
            <person name="Bluhm B."/>
            <person name="Cannon C."/>
            <person name="Castanera R."/>
            <person name="Culley D."/>
            <person name="Daum C."/>
            <person name="Ezra D."/>
            <person name="Gonzalez J."/>
            <person name="Henrissat B."/>
            <person name="Kuo A."/>
            <person name="Liang C."/>
            <person name="Lipzen A."/>
            <person name="Lutzoni F."/>
            <person name="Magnuson J."/>
            <person name="Mondo S."/>
            <person name="Nolan M."/>
            <person name="Ohm R."/>
            <person name="Pangilinan J."/>
            <person name="Park H.-J."/>
            <person name="Ramirez L."/>
            <person name="Alfaro M."/>
            <person name="Sun H."/>
            <person name="Tritt A."/>
            <person name="Yoshinaga Y."/>
            <person name="Zwiers L.-H."/>
            <person name="Turgeon B."/>
            <person name="Goodwin S."/>
            <person name="Spatafora J."/>
            <person name="Crous P."/>
            <person name="Grigoriev I."/>
        </authorList>
    </citation>
    <scope>NUCLEOTIDE SEQUENCE</scope>
    <source>
        <strain evidence="2 4">CBS 304.34</strain>
    </source>
</reference>
<evidence type="ECO:0000313" key="2">
    <source>
        <dbReference type="EMBL" id="KAF2814367.1"/>
    </source>
</evidence>
<proteinExistence type="predicted"/>
<dbReference type="EMBL" id="MU003695">
    <property type="protein sequence ID" value="KAF2814367.1"/>
    <property type="molecule type" value="Genomic_DNA"/>
</dbReference>